<dbReference type="RefSeq" id="XP_012655207.1">
    <property type="nucleotide sequence ID" value="XM_012799753.1"/>
</dbReference>
<dbReference type="AlphaFoldDB" id="W7X4B2"/>
<dbReference type="InParanoid" id="W7X4B2"/>
<keyword evidence="1" id="KW-0472">Membrane</keyword>
<sequence length="114" mass="13910">MKSKSTKIFKEIKTTKILWNNYQIKLKSLKVVLIVEMTQKKLYSIMENYFFIYSTLLQQYVYLFHQLKIYLVQLEKNIMDKIVLMIQMSLTFLQGYLQILKIYLIIFAFYLQLQ</sequence>
<accession>W7X4B2</accession>
<keyword evidence="1 2" id="KW-0812">Transmembrane</keyword>
<evidence type="ECO:0000256" key="1">
    <source>
        <dbReference type="SAM" id="Phobius"/>
    </source>
</evidence>
<gene>
    <name evidence="2" type="ORF">TTHERM_000313861</name>
</gene>
<keyword evidence="3" id="KW-1185">Reference proteome</keyword>
<protein>
    <submittedName>
        <fullName evidence="2">Transmembrane protein, putative</fullName>
    </submittedName>
</protein>
<dbReference type="EMBL" id="GG662498">
    <property type="protein sequence ID" value="EWS72267.1"/>
    <property type="molecule type" value="Genomic_DNA"/>
</dbReference>
<reference evidence="3" key="1">
    <citation type="journal article" date="2006" name="PLoS Biol.">
        <title>Macronuclear genome sequence of the ciliate Tetrahymena thermophila, a model eukaryote.</title>
        <authorList>
            <person name="Eisen J.A."/>
            <person name="Coyne R.S."/>
            <person name="Wu M."/>
            <person name="Wu D."/>
            <person name="Thiagarajan M."/>
            <person name="Wortman J.R."/>
            <person name="Badger J.H."/>
            <person name="Ren Q."/>
            <person name="Amedeo P."/>
            <person name="Jones K.M."/>
            <person name="Tallon L.J."/>
            <person name="Delcher A.L."/>
            <person name="Salzberg S.L."/>
            <person name="Silva J.C."/>
            <person name="Haas B.J."/>
            <person name="Majoros W.H."/>
            <person name="Farzad M."/>
            <person name="Carlton J.M."/>
            <person name="Smith R.K. Jr."/>
            <person name="Garg J."/>
            <person name="Pearlman R.E."/>
            <person name="Karrer K.M."/>
            <person name="Sun L."/>
            <person name="Manning G."/>
            <person name="Elde N.C."/>
            <person name="Turkewitz A.P."/>
            <person name="Asai D.J."/>
            <person name="Wilkes D.E."/>
            <person name="Wang Y."/>
            <person name="Cai H."/>
            <person name="Collins K."/>
            <person name="Stewart B.A."/>
            <person name="Lee S.R."/>
            <person name="Wilamowska K."/>
            <person name="Weinberg Z."/>
            <person name="Ruzzo W.L."/>
            <person name="Wloga D."/>
            <person name="Gaertig J."/>
            <person name="Frankel J."/>
            <person name="Tsao C.-C."/>
            <person name="Gorovsky M.A."/>
            <person name="Keeling P.J."/>
            <person name="Waller R.F."/>
            <person name="Patron N.J."/>
            <person name="Cherry J.M."/>
            <person name="Stover N.A."/>
            <person name="Krieger C.J."/>
            <person name="del Toro C."/>
            <person name="Ryder H.F."/>
            <person name="Williamson S.C."/>
            <person name="Barbeau R.A."/>
            <person name="Hamilton E.P."/>
            <person name="Orias E."/>
        </authorList>
    </citation>
    <scope>NUCLEOTIDE SEQUENCE [LARGE SCALE GENOMIC DNA]</scope>
    <source>
        <strain evidence="3">SB210</strain>
    </source>
</reference>
<dbReference type="GeneID" id="24438393"/>
<evidence type="ECO:0000313" key="3">
    <source>
        <dbReference type="Proteomes" id="UP000009168"/>
    </source>
</evidence>
<keyword evidence="1" id="KW-1133">Transmembrane helix</keyword>
<feature type="transmembrane region" description="Helical" evidence="1">
    <location>
        <begin position="91"/>
        <end position="111"/>
    </location>
</feature>
<name>W7X4B2_TETTS</name>
<proteinExistence type="predicted"/>
<organism evidence="2 3">
    <name type="scientific">Tetrahymena thermophila (strain SB210)</name>
    <dbReference type="NCBI Taxonomy" id="312017"/>
    <lineage>
        <taxon>Eukaryota</taxon>
        <taxon>Sar</taxon>
        <taxon>Alveolata</taxon>
        <taxon>Ciliophora</taxon>
        <taxon>Intramacronucleata</taxon>
        <taxon>Oligohymenophorea</taxon>
        <taxon>Hymenostomatida</taxon>
        <taxon>Tetrahymenina</taxon>
        <taxon>Tetrahymenidae</taxon>
        <taxon>Tetrahymena</taxon>
    </lineage>
</organism>
<evidence type="ECO:0000313" key="2">
    <source>
        <dbReference type="EMBL" id="EWS72267.1"/>
    </source>
</evidence>
<dbReference type="KEGG" id="tet:TTHERM_000313861"/>
<dbReference type="Proteomes" id="UP000009168">
    <property type="component" value="Unassembled WGS sequence"/>
</dbReference>